<keyword evidence="2" id="KW-0472">Membrane</keyword>
<name>A0A6I2MA05_9BACI</name>
<keyword evidence="2" id="KW-0812">Transmembrane</keyword>
<comment type="similarity">
    <text evidence="1">Belongs to the bacterial sugar transferase family.</text>
</comment>
<feature type="transmembrane region" description="Helical" evidence="2">
    <location>
        <begin position="7"/>
        <end position="28"/>
    </location>
</feature>
<reference evidence="4 5" key="1">
    <citation type="submission" date="2019-11" db="EMBL/GenBank/DDBJ databases">
        <title>Bacillus idriensis genome.</title>
        <authorList>
            <person name="Konopka E.N."/>
            <person name="Newman J.D."/>
        </authorList>
    </citation>
    <scope>NUCLEOTIDE SEQUENCE [LARGE SCALE GENOMIC DNA]</scope>
    <source>
        <strain evidence="4 5">DSM 19097</strain>
    </source>
</reference>
<evidence type="ECO:0000259" key="3">
    <source>
        <dbReference type="Pfam" id="PF02397"/>
    </source>
</evidence>
<gene>
    <name evidence="4" type="ORF">GJU41_13795</name>
</gene>
<comment type="caution">
    <text evidence="4">The sequence shown here is derived from an EMBL/GenBank/DDBJ whole genome shotgun (WGS) entry which is preliminary data.</text>
</comment>
<dbReference type="GO" id="GO:0016780">
    <property type="term" value="F:phosphotransferase activity, for other substituted phosphate groups"/>
    <property type="evidence" value="ECO:0007669"/>
    <property type="project" value="TreeGrafter"/>
</dbReference>
<dbReference type="InterPro" id="IPR003362">
    <property type="entry name" value="Bact_transf"/>
</dbReference>
<evidence type="ECO:0000313" key="5">
    <source>
        <dbReference type="Proteomes" id="UP000441585"/>
    </source>
</evidence>
<evidence type="ECO:0000256" key="2">
    <source>
        <dbReference type="SAM" id="Phobius"/>
    </source>
</evidence>
<protein>
    <recommendedName>
        <fullName evidence="3">Bacterial sugar transferase domain-containing protein</fullName>
    </recommendedName>
</protein>
<evidence type="ECO:0000256" key="1">
    <source>
        <dbReference type="ARBA" id="ARBA00006464"/>
    </source>
</evidence>
<dbReference type="PANTHER" id="PTHR30576">
    <property type="entry name" value="COLANIC BIOSYNTHESIS UDP-GLUCOSE LIPID CARRIER TRANSFERASE"/>
    <property type="match status" value="1"/>
</dbReference>
<sequence length="205" mass="23783">MKRTIDVVVGFILIILCLPIMVFAAILIKSKIGSPIFFKQERIGFREKKFTIYKFRTMTNAKDKAGSYLPDNERMTKFGTFLRKLSIDEMPQLWNVLKGDMSFVGPRPLLIKYLPYYTENERKRHSVRPGITGLAQVSGRNNLNWDKRFQLDVQYVMEKSIWLDLQIIGKTCLKVLKSEGVSEIPSETMLDLDIERQLVKTAENK</sequence>
<evidence type="ECO:0000313" key="4">
    <source>
        <dbReference type="EMBL" id="MRX55050.1"/>
    </source>
</evidence>
<dbReference type="EMBL" id="WKKF01000003">
    <property type="protein sequence ID" value="MRX55050.1"/>
    <property type="molecule type" value="Genomic_DNA"/>
</dbReference>
<accession>A0A6I2MA05</accession>
<dbReference type="PANTHER" id="PTHR30576:SF8">
    <property type="entry name" value="UNDECAPRENYL-PHOSPHATE GALACTOSE PHOSPHOTRANSFERASE"/>
    <property type="match status" value="1"/>
</dbReference>
<proteinExistence type="inferred from homology"/>
<organism evidence="4 5">
    <name type="scientific">Metabacillus idriensis</name>
    <dbReference type="NCBI Taxonomy" id="324768"/>
    <lineage>
        <taxon>Bacteria</taxon>
        <taxon>Bacillati</taxon>
        <taxon>Bacillota</taxon>
        <taxon>Bacilli</taxon>
        <taxon>Bacillales</taxon>
        <taxon>Bacillaceae</taxon>
        <taxon>Metabacillus</taxon>
    </lineage>
</organism>
<dbReference type="AlphaFoldDB" id="A0A6I2MA05"/>
<dbReference type="Pfam" id="PF02397">
    <property type="entry name" value="Bac_transf"/>
    <property type="match status" value="1"/>
</dbReference>
<dbReference type="Proteomes" id="UP000441585">
    <property type="component" value="Unassembled WGS sequence"/>
</dbReference>
<feature type="domain" description="Bacterial sugar transferase" evidence="3">
    <location>
        <begin position="2"/>
        <end position="177"/>
    </location>
</feature>
<keyword evidence="2" id="KW-1133">Transmembrane helix</keyword>
<dbReference type="RefSeq" id="WP_070879607.1">
    <property type="nucleotide sequence ID" value="NZ_CAJGAA010000004.1"/>
</dbReference>
<keyword evidence="5" id="KW-1185">Reference proteome</keyword>